<evidence type="ECO:0000313" key="2">
    <source>
        <dbReference type="Proteomes" id="UP001148737"/>
    </source>
</evidence>
<gene>
    <name evidence="1" type="ORF">NLG97_g7975</name>
</gene>
<accession>A0ACC1QLK7</accession>
<protein>
    <submittedName>
        <fullName evidence="1">Uncharacterized protein</fullName>
    </submittedName>
</protein>
<reference evidence="1" key="1">
    <citation type="submission" date="2022-07" db="EMBL/GenBank/DDBJ databases">
        <title>Genome Sequence of Lecanicillium saksenae.</title>
        <authorList>
            <person name="Buettner E."/>
        </authorList>
    </citation>
    <scope>NUCLEOTIDE SEQUENCE</scope>
    <source>
        <strain evidence="1">VT-O1</strain>
    </source>
</reference>
<dbReference type="EMBL" id="JANAKD010001315">
    <property type="protein sequence ID" value="KAJ3480819.1"/>
    <property type="molecule type" value="Genomic_DNA"/>
</dbReference>
<comment type="caution">
    <text evidence="1">The sequence shown here is derived from an EMBL/GenBank/DDBJ whole genome shotgun (WGS) entry which is preliminary data.</text>
</comment>
<proteinExistence type="predicted"/>
<name>A0ACC1QLK7_9HYPO</name>
<keyword evidence="2" id="KW-1185">Reference proteome</keyword>
<sequence>MSSAAHVNLDGPDSSIIVWSAHLGYTLYGPYDICFDHKGVDTVLQHEKESGRTPQMQEIIDVIKTQLPNSNKVPVFLVGDLNAPSQLDWTEANKGNHCNYGYIPWPTSDIPLKAGLTDSYRELYPDPAKNPGITWSPVHSASDEPPDRLDFMYYHGAVKVKSSEPVMVGQPKNVPNQANNEWPSDHKSFESVCELLPSAQRKKRCLDKASN</sequence>
<dbReference type="Proteomes" id="UP001148737">
    <property type="component" value="Unassembled WGS sequence"/>
</dbReference>
<organism evidence="1 2">
    <name type="scientific">Lecanicillium saksenae</name>
    <dbReference type="NCBI Taxonomy" id="468837"/>
    <lineage>
        <taxon>Eukaryota</taxon>
        <taxon>Fungi</taxon>
        <taxon>Dikarya</taxon>
        <taxon>Ascomycota</taxon>
        <taxon>Pezizomycotina</taxon>
        <taxon>Sordariomycetes</taxon>
        <taxon>Hypocreomycetidae</taxon>
        <taxon>Hypocreales</taxon>
        <taxon>Cordycipitaceae</taxon>
        <taxon>Lecanicillium</taxon>
    </lineage>
</organism>
<evidence type="ECO:0000313" key="1">
    <source>
        <dbReference type="EMBL" id="KAJ3480819.1"/>
    </source>
</evidence>